<dbReference type="EMBL" id="SLZZ01000005">
    <property type="protein sequence ID" value="TCS80633.1"/>
    <property type="molecule type" value="Genomic_DNA"/>
</dbReference>
<accession>A0A4R3KCD9</accession>
<reference evidence="1 2" key="1">
    <citation type="submission" date="2019-03" db="EMBL/GenBank/DDBJ databases">
        <title>Genomic Encyclopedia of Type Strains, Phase IV (KMG-IV): sequencing the most valuable type-strain genomes for metagenomic binning, comparative biology and taxonomic classification.</title>
        <authorList>
            <person name="Goeker M."/>
        </authorList>
    </citation>
    <scope>NUCLEOTIDE SEQUENCE [LARGE SCALE GENOMIC DNA]</scope>
    <source>
        <strain evidence="1 2">DSM 29489</strain>
    </source>
</reference>
<name>A0A4R3KCD9_9FIRM</name>
<keyword evidence="2" id="KW-1185">Reference proteome</keyword>
<dbReference type="AlphaFoldDB" id="A0A4R3KCD9"/>
<organism evidence="1 2">
    <name type="scientific">Muricomes intestini</name>
    <dbReference type="NCBI Taxonomy" id="1796634"/>
    <lineage>
        <taxon>Bacteria</taxon>
        <taxon>Bacillati</taxon>
        <taxon>Bacillota</taxon>
        <taxon>Clostridia</taxon>
        <taxon>Lachnospirales</taxon>
        <taxon>Lachnospiraceae</taxon>
        <taxon>Muricomes</taxon>
    </lineage>
</organism>
<protein>
    <submittedName>
        <fullName evidence="1">Uncharacterized protein</fullName>
    </submittedName>
</protein>
<proteinExistence type="predicted"/>
<evidence type="ECO:0000313" key="1">
    <source>
        <dbReference type="EMBL" id="TCS80633.1"/>
    </source>
</evidence>
<comment type="caution">
    <text evidence="1">The sequence shown here is derived from an EMBL/GenBank/DDBJ whole genome shotgun (WGS) entry which is preliminary data.</text>
</comment>
<sequence length="93" mass="10706">MQNFKQRQTADFYPETCGFFYLFIPASNEPSGNASISIWRLPRGSIPRSLLCYKLRKRGQIPYFIRNPAKNVTMGIVTIDSIVVNEKISEVYL</sequence>
<dbReference type="Proteomes" id="UP000295726">
    <property type="component" value="Unassembled WGS sequence"/>
</dbReference>
<gene>
    <name evidence="1" type="ORF">EDD59_1059</name>
</gene>
<evidence type="ECO:0000313" key="2">
    <source>
        <dbReference type="Proteomes" id="UP000295726"/>
    </source>
</evidence>